<dbReference type="OMA" id="DRMLGYG"/>
<keyword evidence="3" id="KW-1185">Reference proteome</keyword>
<dbReference type="AlphaFoldDB" id="T0REH1"/>
<feature type="transmembrane region" description="Helical" evidence="1">
    <location>
        <begin position="12"/>
        <end position="33"/>
    </location>
</feature>
<keyword evidence="1" id="KW-0472">Membrane</keyword>
<dbReference type="Pfam" id="PF14079">
    <property type="entry name" value="DUF4260"/>
    <property type="match status" value="1"/>
</dbReference>
<keyword evidence="1" id="KW-1133">Transmembrane helix</keyword>
<dbReference type="GeneID" id="19952478"/>
<protein>
    <submittedName>
        <fullName evidence="2">Uncharacterized protein</fullName>
    </submittedName>
</protein>
<gene>
    <name evidence="2" type="ORF">SDRG_11751</name>
</gene>
<accession>T0REH1</accession>
<reference evidence="2 3" key="1">
    <citation type="submission" date="2012-04" db="EMBL/GenBank/DDBJ databases">
        <title>The Genome Sequence of Saprolegnia declina VS20.</title>
        <authorList>
            <consortium name="The Broad Institute Genome Sequencing Platform"/>
            <person name="Russ C."/>
            <person name="Nusbaum C."/>
            <person name="Tyler B."/>
            <person name="van West P."/>
            <person name="Dieguez-Uribeondo J."/>
            <person name="de Bruijn I."/>
            <person name="Tripathy S."/>
            <person name="Jiang R."/>
            <person name="Young S.K."/>
            <person name="Zeng Q."/>
            <person name="Gargeya S."/>
            <person name="Fitzgerald M."/>
            <person name="Haas B."/>
            <person name="Abouelleil A."/>
            <person name="Alvarado L."/>
            <person name="Arachchi H.M."/>
            <person name="Berlin A."/>
            <person name="Chapman S.B."/>
            <person name="Goldberg J."/>
            <person name="Griggs A."/>
            <person name="Gujja S."/>
            <person name="Hansen M."/>
            <person name="Howarth C."/>
            <person name="Imamovic A."/>
            <person name="Larimer J."/>
            <person name="McCowen C."/>
            <person name="Montmayeur A."/>
            <person name="Murphy C."/>
            <person name="Neiman D."/>
            <person name="Pearson M."/>
            <person name="Priest M."/>
            <person name="Roberts A."/>
            <person name="Saif S."/>
            <person name="Shea T."/>
            <person name="Sisk P."/>
            <person name="Sykes S."/>
            <person name="Wortman J."/>
            <person name="Nusbaum C."/>
            <person name="Birren B."/>
        </authorList>
    </citation>
    <scope>NUCLEOTIDE SEQUENCE [LARGE SCALE GENOMIC DNA]</scope>
    <source>
        <strain evidence="2 3">VS20</strain>
    </source>
</reference>
<evidence type="ECO:0000313" key="2">
    <source>
        <dbReference type="EMBL" id="EQC30698.1"/>
    </source>
</evidence>
<evidence type="ECO:0000256" key="1">
    <source>
        <dbReference type="SAM" id="Phobius"/>
    </source>
</evidence>
<proteinExistence type="predicted"/>
<dbReference type="eggNOG" id="ENOG502SYM0">
    <property type="taxonomic scope" value="Eukaryota"/>
</dbReference>
<name>T0REH1_SAPDV</name>
<organism evidence="2 3">
    <name type="scientific">Saprolegnia diclina (strain VS20)</name>
    <dbReference type="NCBI Taxonomy" id="1156394"/>
    <lineage>
        <taxon>Eukaryota</taxon>
        <taxon>Sar</taxon>
        <taxon>Stramenopiles</taxon>
        <taxon>Oomycota</taxon>
        <taxon>Saprolegniomycetes</taxon>
        <taxon>Saprolegniales</taxon>
        <taxon>Saprolegniaceae</taxon>
        <taxon>Saprolegnia</taxon>
    </lineage>
</organism>
<dbReference type="OrthoDB" id="4125791at2759"/>
<sequence>MAEPSCPPPATGMVRVLLQLEGLFLLIACLVGYARLQGNWIVFACGFFAGDLFSVAYVGGNWLGASVYNLSHTLVGPLIVLAIYAVLPSSPIGVAYAGLIWMAHIGWERSLGYGLRYPEGFLATSITVDQDPTIYFQKPPAATDTPVASYRTFQPSAV</sequence>
<evidence type="ECO:0000313" key="3">
    <source>
        <dbReference type="Proteomes" id="UP000030762"/>
    </source>
</evidence>
<dbReference type="InterPro" id="IPR025356">
    <property type="entry name" value="DUF4260"/>
</dbReference>
<dbReference type="InParanoid" id="T0REH1"/>
<dbReference type="EMBL" id="JH767174">
    <property type="protein sequence ID" value="EQC30698.1"/>
    <property type="molecule type" value="Genomic_DNA"/>
</dbReference>
<dbReference type="Proteomes" id="UP000030762">
    <property type="component" value="Unassembled WGS sequence"/>
</dbReference>
<dbReference type="RefSeq" id="XP_008616024.1">
    <property type="nucleotide sequence ID" value="XM_008617802.1"/>
</dbReference>
<feature type="transmembrane region" description="Helical" evidence="1">
    <location>
        <begin position="78"/>
        <end position="101"/>
    </location>
</feature>
<dbReference type="VEuPathDB" id="FungiDB:SDRG_11751"/>
<feature type="transmembrane region" description="Helical" evidence="1">
    <location>
        <begin position="40"/>
        <end position="58"/>
    </location>
</feature>
<keyword evidence="1" id="KW-0812">Transmembrane</keyword>